<comment type="subcellular location">
    <subcellularLocation>
        <location evidence="2">Membrane</location>
    </subcellularLocation>
</comment>
<dbReference type="InterPro" id="IPR036097">
    <property type="entry name" value="HisK_dim/P_sf"/>
</dbReference>
<dbReference type="SMART" id="SM00387">
    <property type="entry name" value="HATPase_c"/>
    <property type="match status" value="1"/>
</dbReference>
<dbReference type="SMART" id="SM00388">
    <property type="entry name" value="HisKA"/>
    <property type="match status" value="1"/>
</dbReference>
<dbReference type="InterPro" id="IPR003660">
    <property type="entry name" value="HAMP_dom"/>
</dbReference>
<dbReference type="AlphaFoldDB" id="A0A8J6M8F6"/>
<sequence length="490" mass="54934">MARKKHRFQSPPPADPIAAARDSSLVFRLNFGFFLRQLTIFLVMDLLLVAMATAGVFYYAENRCAGVAALVEERGVPTVEAIPWMEKGDYTITPLNRPPEGQPSSSFSWLPGAVAQETADGYRMWDLTSYYTIELYYGDQPYAITVDLSGIAGTGYWAGVVLLICQFLSLVTGLFRNKRSIRKVLRPIQDLAATAARLNSMTHMSKRELESLADKLDKIDATHLDSRIDLPATQKELRSLAQAINEMMDRVNQAYSAQMRFVSDASHELRTPIAVIQGYAALLDRWGKSDPEALQESIDAIRSEAQAMERLVEQLLFLARGDNDSQPVKRERVDLIALAGEVLREEEMIHPDRLLIPCWEGEPVRVYADPGLMKQLLRILMDNSLKYSPPEGRVYLRVSHNQGYARVTVQDEGMGIPPDGIPHIFERFYRTDQSRDRKTGGTGLGLSIAKWIVDRHGGWFEVVSRVDVGTRITFLIPLKEDKPGSASTEG</sequence>
<dbReference type="GO" id="GO:0000155">
    <property type="term" value="F:phosphorelay sensor kinase activity"/>
    <property type="evidence" value="ECO:0007669"/>
    <property type="project" value="InterPro"/>
</dbReference>
<evidence type="ECO:0000256" key="2">
    <source>
        <dbReference type="ARBA" id="ARBA00004370"/>
    </source>
</evidence>
<evidence type="ECO:0000313" key="13">
    <source>
        <dbReference type="Proteomes" id="UP000628736"/>
    </source>
</evidence>
<feature type="domain" description="HAMP" evidence="11">
    <location>
        <begin position="203"/>
        <end position="256"/>
    </location>
</feature>
<proteinExistence type="predicted"/>
<dbReference type="Pfam" id="PF02518">
    <property type="entry name" value="HATPase_c"/>
    <property type="match status" value="1"/>
</dbReference>
<dbReference type="PROSITE" id="PS50885">
    <property type="entry name" value="HAMP"/>
    <property type="match status" value="1"/>
</dbReference>
<dbReference type="CDD" id="cd00075">
    <property type="entry name" value="HATPase"/>
    <property type="match status" value="1"/>
</dbReference>
<dbReference type="InterPro" id="IPR003661">
    <property type="entry name" value="HisK_dim/P_dom"/>
</dbReference>
<evidence type="ECO:0000256" key="5">
    <source>
        <dbReference type="ARBA" id="ARBA00022679"/>
    </source>
</evidence>
<dbReference type="CDD" id="cd00082">
    <property type="entry name" value="HisKA"/>
    <property type="match status" value="1"/>
</dbReference>
<dbReference type="InterPro" id="IPR036890">
    <property type="entry name" value="HATPase_C_sf"/>
</dbReference>
<dbReference type="PANTHER" id="PTHR43711">
    <property type="entry name" value="TWO-COMPONENT HISTIDINE KINASE"/>
    <property type="match status" value="1"/>
</dbReference>
<feature type="domain" description="Histidine kinase" evidence="10">
    <location>
        <begin position="264"/>
        <end position="480"/>
    </location>
</feature>
<dbReference type="InterPro" id="IPR003594">
    <property type="entry name" value="HATPase_dom"/>
</dbReference>
<feature type="transmembrane region" description="Helical" evidence="9">
    <location>
        <begin position="156"/>
        <end position="175"/>
    </location>
</feature>
<dbReference type="Gene3D" id="3.30.565.10">
    <property type="entry name" value="Histidine kinase-like ATPase, C-terminal domain"/>
    <property type="match status" value="1"/>
</dbReference>
<keyword evidence="5" id="KW-0808">Transferase</keyword>
<evidence type="ECO:0000256" key="4">
    <source>
        <dbReference type="ARBA" id="ARBA00022553"/>
    </source>
</evidence>
<evidence type="ECO:0000259" key="10">
    <source>
        <dbReference type="PROSITE" id="PS50109"/>
    </source>
</evidence>
<keyword evidence="13" id="KW-1185">Reference proteome</keyword>
<dbReference type="Pfam" id="PF00672">
    <property type="entry name" value="HAMP"/>
    <property type="match status" value="1"/>
</dbReference>
<dbReference type="InterPro" id="IPR050736">
    <property type="entry name" value="Sensor_HK_Regulatory"/>
</dbReference>
<dbReference type="InterPro" id="IPR005467">
    <property type="entry name" value="His_kinase_dom"/>
</dbReference>
<dbReference type="PANTHER" id="PTHR43711:SF28">
    <property type="entry name" value="SENSOR HISTIDINE KINASE YXDK"/>
    <property type="match status" value="1"/>
</dbReference>
<dbReference type="GO" id="GO:0016020">
    <property type="term" value="C:membrane"/>
    <property type="evidence" value="ECO:0007669"/>
    <property type="project" value="UniProtKB-SubCell"/>
</dbReference>
<evidence type="ECO:0000256" key="7">
    <source>
        <dbReference type="ARBA" id="ARBA00023012"/>
    </source>
</evidence>
<evidence type="ECO:0000259" key="11">
    <source>
        <dbReference type="PROSITE" id="PS50885"/>
    </source>
</evidence>
<dbReference type="CDD" id="cd06225">
    <property type="entry name" value="HAMP"/>
    <property type="match status" value="1"/>
</dbReference>
<dbReference type="RefSeq" id="WP_186852775.1">
    <property type="nucleotide sequence ID" value="NZ_JACOPO010000004.1"/>
</dbReference>
<dbReference type="SMART" id="SM00304">
    <property type="entry name" value="HAMP"/>
    <property type="match status" value="1"/>
</dbReference>
<keyword evidence="4" id="KW-0597">Phosphoprotein</keyword>
<organism evidence="12 13">
    <name type="scientific">Flintibacter hominis</name>
    <dbReference type="NCBI Taxonomy" id="2763048"/>
    <lineage>
        <taxon>Bacteria</taxon>
        <taxon>Bacillati</taxon>
        <taxon>Bacillota</taxon>
        <taxon>Clostridia</taxon>
        <taxon>Eubacteriales</taxon>
        <taxon>Flintibacter</taxon>
    </lineage>
</organism>
<dbReference type="EC" id="2.7.13.3" evidence="3"/>
<dbReference type="InterPro" id="IPR004358">
    <property type="entry name" value="Sig_transdc_His_kin-like_C"/>
</dbReference>
<comment type="caution">
    <text evidence="12">The sequence shown here is derived from an EMBL/GenBank/DDBJ whole genome shotgun (WGS) entry which is preliminary data.</text>
</comment>
<dbReference type="SUPFAM" id="SSF55874">
    <property type="entry name" value="ATPase domain of HSP90 chaperone/DNA topoisomerase II/histidine kinase"/>
    <property type="match status" value="1"/>
</dbReference>
<feature type="transmembrane region" description="Helical" evidence="9">
    <location>
        <begin position="38"/>
        <end position="60"/>
    </location>
</feature>
<evidence type="ECO:0000256" key="9">
    <source>
        <dbReference type="SAM" id="Phobius"/>
    </source>
</evidence>
<keyword evidence="8 9" id="KW-0472">Membrane</keyword>
<dbReference type="FunFam" id="1.10.287.130:FF:000001">
    <property type="entry name" value="Two-component sensor histidine kinase"/>
    <property type="match status" value="1"/>
</dbReference>
<evidence type="ECO:0000256" key="8">
    <source>
        <dbReference type="ARBA" id="ARBA00023136"/>
    </source>
</evidence>
<evidence type="ECO:0000313" key="12">
    <source>
        <dbReference type="EMBL" id="MBC5722752.1"/>
    </source>
</evidence>
<dbReference type="Pfam" id="PF00512">
    <property type="entry name" value="HisKA"/>
    <property type="match status" value="1"/>
</dbReference>
<evidence type="ECO:0000256" key="6">
    <source>
        <dbReference type="ARBA" id="ARBA00022777"/>
    </source>
</evidence>
<dbReference type="PRINTS" id="PR00344">
    <property type="entry name" value="BCTRLSENSOR"/>
</dbReference>
<dbReference type="SUPFAM" id="SSF47384">
    <property type="entry name" value="Homodimeric domain of signal transducing histidine kinase"/>
    <property type="match status" value="1"/>
</dbReference>
<evidence type="ECO:0000256" key="1">
    <source>
        <dbReference type="ARBA" id="ARBA00000085"/>
    </source>
</evidence>
<keyword evidence="6 12" id="KW-0418">Kinase</keyword>
<dbReference type="FunFam" id="3.30.565.10:FF:000006">
    <property type="entry name" value="Sensor histidine kinase WalK"/>
    <property type="match status" value="1"/>
</dbReference>
<evidence type="ECO:0000256" key="3">
    <source>
        <dbReference type="ARBA" id="ARBA00012438"/>
    </source>
</evidence>
<keyword evidence="7" id="KW-0902">Two-component regulatory system</keyword>
<keyword evidence="9" id="KW-1133">Transmembrane helix</keyword>
<accession>A0A8J6M8F6</accession>
<dbReference type="EMBL" id="JACOPO010000004">
    <property type="protein sequence ID" value="MBC5722752.1"/>
    <property type="molecule type" value="Genomic_DNA"/>
</dbReference>
<comment type="catalytic activity">
    <reaction evidence="1">
        <text>ATP + protein L-histidine = ADP + protein N-phospho-L-histidine.</text>
        <dbReference type="EC" id="2.7.13.3"/>
    </reaction>
</comment>
<dbReference type="PROSITE" id="PS50109">
    <property type="entry name" value="HIS_KIN"/>
    <property type="match status" value="1"/>
</dbReference>
<gene>
    <name evidence="12" type="ORF">H8S11_08005</name>
</gene>
<name>A0A8J6M8F6_9FIRM</name>
<dbReference type="Proteomes" id="UP000628736">
    <property type="component" value="Unassembled WGS sequence"/>
</dbReference>
<keyword evidence="9" id="KW-0812">Transmembrane</keyword>
<dbReference type="Gene3D" id="1.10.287.130">
    <property type="match status" value="1"/>
</dbReference>
<protein>
    <recommendedName>
        <fullName evidence="3">histidine kinase</fullName>
        <ecNumber evidence="3">2.7.13.3</ecNumber>
    </recommendedName>
</protein>
<reference evidence="12" key="1">
    <citation type="submission" date="2020-08" db="EMBL/GenBank/DDBJ databases">
        <title>Genome public.</title>
        <authorList>
            <person name="Liu C."/>
            <person name="Sun Q."/>
        </authorList>
    </citation>
    <scope>NUCLEOTIDE SEQUENCE</scope>
    <source>
        <strain evidence="12">NSJ-23</strain>
    </source>
</reference>